<reference evidence="1" key="1">
    <citation type="submission" date="2020-04" db="EMBL/GenBank/DDBJ databases">
        <title>Analysis of mating type loci in Filobasidium floriforme.</title>
        <authorList>
            <person name="Nowrousian M."/>
        </authorList>
    </citation>
    <scope>NUCLEOTIDE SEQUENCE</scope>
    <source>
        <strain evidence="1">CBS 6242</strain>
    </source>
</reference>
<name>A0A8K0NM49_9TREE</name>
<evidence type="ECO:0000313" key="2">
    <source>
        <dbReference type="Proteomes" id="UP000812966"/>
    </source>
</evidence>
<gene>
    <name evidence="1" type="ORF">FFLO_07187</name>
</gene>
<evidence type="ECO:0000313" key="1">
    <source>
        <dbReference type="EMBL" id="KAG7527184.1"/>
    </source>
</evidence>
<organism evidence="1 2">
    <name type="scientific">Filobasidium floriforme</name>
    <dbReference type="NCBI Taxonomy" id="5210"/>
    <lineage>
        <taxon>Eukaryota</taxon>
        <taxon>Fungi</taxon>
        <taxon>Dikarya</taxon>
        <taxon>Basidiomycota</taxon>
        <taxon>Agaricomycotina</taxon>
        <taxon>Tremellomycetes</taxon>
        <taxon>Filobasidiales</taxon>
        <taxon>Filobasidiaceae</taxon>
        <taxon>Filobasidium</taxon>
    </lineage>
</organism>
<dbReference type="EMBL" id="JABELV010000461">
    <property type="protein sequence ID" value="KAG7527184.1"/>
    <property type="molecule type" value="Genomic_DNA"/>
</dbReference>
<protein>
    <submittedName>
        <fullName evidence="1">Uncharacterized protein</fullName>
    </submittedName>
</protein>
<dbReference type="Proteomes" id="UP000812966">
    <property type="component" value="Unassembled WGS sequence"/>
</dbReference>
<sequence length="78" mass="8793">MRVLRVALGCLMKIEPMHQLLFDLLFVMRPLMETRPDGLVSVISPFVCQDQCVLYARGNAVGLRGDQVRTMVSRGLTE</sequence>
<dbReference type="AlphaFoldDB" id="A0A8K0NM49"/>
<accession>A0A8K0NM49</accession>
<proteinExistence type="predicted"/>
<keyword evidence="2" id="KW-1185">Reference proteome</keyword>
<comment type="caution">
    <text evidence="1">The sequence shown here is derived from an EMBL/GenBank/DDBJ whole genome shotgun (WGS) entry which is preliminary data.</text>
</comment>